<feature type="compositionally biased region" description="Gly residues" evidence="1">
    <location>
        <begin position="163"/>
        <end position="173"/>
    </location>
</feature>
<accession>A0AAU0MFV9</accession>
<dbReference type="KEGG" id="mliy:RYJ27_11800"/>
<dbReference type="EMBL" id="CP137080">
    <property type="protein sequence ID" value="WOQ69368.1"/>
    <property type="molecule type" value="Genomic_DNA"/>
</dbReference>
<proteinExistence type="predicted"/>
<dbReference type="Proteomes" id="UP001329313">
    <property type="component" value="Chromosome"/>
</dbReference>
<feature type="region of interest" description="Disordered" evidence="1">
    <location>
        <begin position="161"/>
        <end position="225"/>
    </location>
</feature>
<reference evidence="2 3" key="1">
    <citation type="submission" date="2023-10" db="EMBL/GenBank/DDBJ databases">
        <title>Y20.</title>
        <authorList>
            <person name="Zhang G."/>
            <person name="Ding Y."/>
        </authorList>
    </citation>
    <scope>NUCLEOTIDE SEQUENCE [LARGE SCALE GENOMIC DNA]</scope>
    <source>
        <strain evidence="2 3">Y20</strain>
    </source>
</reference>
<sequence length="287" mass="29810">MADTEVDEAAARLYGLRPDEFTAARDAAASEAGERSASRAIRALRRPSVAAWAVNVLVRADPGRFEEVLALAAELREAQDDLDATALTALNRQRRDLVAALTRDAVSLAGEAGVSVSAASRDDVARTLNAALRDAGAAVAVQTGRLVRALDASGLDPVDLSGAVGGGTPGGGARVAAAPRDDPAELRARRAAEKAVREAERGATDADRDLAAARAREEKARERSALLSERVSALEQELARVAAQADEAAAEADRHARERDAAAARAREAATRAERARAALAAASDSQ</sequence>
<name>A0AAU0MFV9_9MICO</name>
<feature type="region of interest" description="Disordered" evidence="1">
    <location>
        <begin position="245"/>
        <end position="270"/>
    </location>
</feature>
<evidence type="ECO:0000256" key="1">
    <source>
        <dbReference type="SAM" id="MobiDB-lite"/>
    </source>
</evidence>
<organism evidence="2 3">
    <name type="scientific">Microbacterium limosum</name>
    <dbReference type="NCBI Taxonomy" id="3079935"/>
    <lineage>
        <taxon>Bacteria</taxon>
        <taxon>Bacillati</taxon>
        <taxon>Actinomycetota</taxon>
        <taxon>Actinomycetes</taxon>
        <taxon>Micrococcales</taxon>
        <taxon>Microbacteriaceae</taxon>
        <taxon>Microbacterium</taxon>
    </lineage>
</organism>
<protein>
    <submittedName>
        <fullName evidence="2">Transposase</fullName>
    </submittedName>
</protein>
<dbReference type="AlphaFoldDB" id="A0AAU0MFV9"/>
<gene>
    <name evidence="2" type="ORF">RYJ27_11800</name>
</gene>
<dbReference type="RefSeq" id="WP_330170492.1">
    <property type="nucleotide sequence ID" value="NZ_CP137080.1"/>
</dbReference>
<keyword evidence="3" id="KW-1185">Reference proteome</keyword>
<feature type="compositionally biased region" description="Basic and acidic residues" evidence="1">
    <location>
        <begin position="179"/>
        <end position="224"/>
    </location>
</feature>
<evidence type="ECO:0000313" key="3">
    <source>
        <dbReference type="Proteomes" id="UP001329313"/>
    </source>
</evidence>
<feature type="compositionally biased region" description="Basic and acidic residues" evidence="1">
    <location>
        <begin position="251"/>
        <end position="270"/>
    </location>
</feature>
<evidence type="ECO:0000313" key="2">
    <source>
        <dbReference type="EMBL" id="WOQ69368.1"/>
    </source>
</evidence>